<keyword evidence="3" id="KW-1185">Reference proteome</keyword>
<proteinExistence type="predicted"/>
<accession>A0A9W6QRH6</accession>
<gene>
    <name evidence="2" type="ORF">Aglo03_40800</name>
</gene>
<feature type="compositionally biased region" description="Basic and acidic residues" evidence="1">
    <location>
        <begin position="8"/>
        <end position="21"/>
    </location>
</feature>
<evidence type="ECO:0000313" key="2">
    <source>
        <dbReference type="EMBL" id="GLW93264.1"/>
    </source>
</evidence>
<dbReference type="EMBL" id="BSSD01000006">
    <property type="protein sequence ID" value="GLW93264.1"/>
    <property type="molecule type" value="Genomic_DNA"/>
</dbReference>
<organism evidence="2 3">
    <name type="scientific">Actinokineospora globicatena</name>
    <dbReference type="NCBI Taxonomy" id="103729"/>
    <lineage>
        <taxon>Bacteria</taxon>
        <taxon>Bacillati</taxon>
        <taxon>Actinomycetota</taxon>
        <taxon>Actinomycetes</taxon>
        <taxon>Pseudonocardiales</taxon>
        <taxon>Pseudonocardiaceae</taxon>
        <taxon>Actinokineospora</taxon>
    </lineage>
</organism>
<dbReference type="AlphaFoldDB" id="A0A9W6QRH6"/>
<dbReference type="Proteomes" id="UP001165042">
    <property type="component" value="Unassembled WGS sequence"/>
</dbReference>
<feature type="region of interest" description="Disordered" evidence="1">
    <location>
        <begin position="1"/>
        <end position="25"/>
    </location>
</feature>
<evidence type="ECO:0000313" key="3">
    <source>
        <dbReference type="Proteomes" id="UP001165042"/>
    </source>
</evidence>
<comment type="caution">
    <text evidence="2">The sequence shown here is derived from an EMBL/GenBank/DDBJ whole genome shotgun (WGS) entry which is preliminary data.</text>
</comment>
<sequence length="136" mass="14623">MRPPLSPGKDESMTPSTEERTMNTTTATMTATAAPVWIEARVDMTEDDVMATLFDVSEGAVLFHTGDSDSLTGFGWAHYDGTPAGSLPLWQSDILAALLRRHLIAIAPSDTTIRAIHLTDKGAELFYGVTDMPIAA</sequence>
<evidence type="ECO:0000256" key="1">
    <source>
        <dbReference type="SAM" id="MobiDB-lite"/>
    </source>
</evidence>
<name>A0A9W6QRH6_9PSEU</name>
<protein>
    <submittedName>
        <fullName evidence="2">Uncharacterized protein</fullName>
    </submittedName>
</protein>
<reference evidence="2" key="1">
    <citation type="submission" date="2023-02" db="EMBL/GenBank/DDBJ databases">
        <title>Actinokineospora globicatena NBRC 15670.</title>
        <authorList>
            <person name="Ichikawa N."/>
            <person name="Sato H."/>
            <person name="Tonouchi N."/>
        </authorList>
    </citation>
    <scope>NUCLEOTIDE SEQUENCE</scope>
    <source>
        <strain evidence="2">NBRC 15670</strain>
    </source>
</reference>